<dbReference type="AlphaFoldDB" id="A0A0C9U145"/>
<sequence length="220" mass="24308">MADLAKGESSKASRFPGPAGVPSRLDDDIEEPLSYQAYQSVDMHAEERQEVKEDGSKCSARETSFVECLHANFQGLSTTFLARFSSAANVSQSSYPVSSKDNSEGESQDKLENFNTPLAKRAKKQVVKPIIPQSIERLSQEVRRSRPDHRTYQLPIQNANLASDVLETTKNSPSGLVKTYVLVGSRHSELVHVRNAALEELYTGDLAQKMGITTLDIVHE</sequence>
<dbReference type="HOGENOM" id="CLU_1256728_0_0_1"/>
<gene>
    <name evidence="2" type="ORF">M422DRAFT_261237</name>
</gene>
<protein>
    <submittedName>
        <fullName evidence="2">Uncharacterized protein</fullName>
    </submittedName>
</protein>
<keyword evidence="3" id="KW-1185">Reference proteome</keyword>
<name>A0A0C9U145_SPHS4</name>
<reference evidence="2 3" key="1">
    <citation type="submission" date="2014-06" db="EMBL/GenBank/DDBJ databases">
        <title>Evolutionary Origins and Diversification of the Mycorrhizal Mutualists.</title>
        <authorList>
            <consortium name="DOE Joint Genome Institute"/>
            <consortium name="Mycorrhizal Genomics Consortium"/>
            <person name="Kohler A."/>
            <person name="Kuo A."/>
            <person name="Nagy L.G."/>
            <person name="Floudas D."/>
            <person name="Copeland A."/>
            <person name="Barry K.W."/>
            <person name="Cichocki N."/>
            <person name="Veneault-Fourrey C."/>
            <person name="LaButti K."/>
            <person name="Lindquist E.A."/>
            <person name="Lipzen A."/>
            <person name="Lundell T."/>
            <person name="Morin E."/>
            <person name="Murat C."/>
            <person name="Riley R."/>
            <person name="Ohm R."/>
            <person name="Sun H."/>
            <person name="Tunlid A."/>
            <person name="Henrissat B."/>
            <person name="Grigoriev I.V."/>
            <person name="Hibbett D.S."/>
            <person name="Martin F."/>
        </authorList>
    </citation>
    <scope>NUCLEOTIDE SEQUENCE [LARGE SCALE GENOMIC DNA]</scope>
    <source>
        <strain evidence="2 3">SS14</strain>
    </source>
</reference>
<feature type="region of interest" description="Disordered" evidence="1">
    <location>
        <begin position="1"/>
        <end position="30"/>
    </location>
</feature>
<feature type="compositionally biased region" description="Basic and acidic residues" evidence="1">
    <location>
        <begin position="1"/>
        <end position="11"/>
    </location>
</feature>
<evidence type="ECO:0000313" key="3">
    <source>
        <dbReference type="Proteomes" id="UP000054279"/>
    </source>
</evidence>
<proteinExistence type="predicted"/>
<evidence type="ECO:0000313" key="2">
    <source>
        <dbReference type="EMBL" id="KIJ36478.1"/>
    </source>
</evidence>
<accession>A0A0C9U145</accession>
<organism evidence="2 3">
    <name type="scientific">Sphaerobolus stellatus (strain SS14)</name>
    <dbReference type="NCBI Taxonomy" id="990650"/>
    <lineage>
        <taxon>Eukaryota</taxon>
        <taxon>Fungi</taxon>
        <taxon>Dikarya</taxon>
        <taxon>Basidiomycota</taxon>
        <taxon>Agaricomycotina</taxon>
        <taxon>Agaricomycetes</taxon>
        <taxon>Phallomycetidae</taxon>
        <taxon>Geastrales</taxon>
        <taxon>Sphaerobolaceae</taxon>
        <taxon>Sphaerobolus</taxon>
    </lineage>
</organism>
<dbReference type="EMBL" id="KN837178">
    <property type="protein sequence ID" value="KIJ36478.1"/>
    <property type="molecule type" value="Genomic_DNA"/>
</dbReference>
<dbReference type="Proteomes" id="UP000054279">
    <property type="component" value="Unassembled WGS sequence"/>
</dbReference>
<evidence type="ECO:0000256" key="1">
    <source>
        <dbReference type="SAM" id="MobiDB-lite"/>
    </source>
</evidence>